<dbReference type="PRINTS" id="PR01036">
    <property type="entry name" value="TCRTETB"/>
</dbReference>
<evidence type="ECO:0000256" key="1">
    <source>
        <dbReference type="ARBA" id="ARBA00004141"/>
    </source>
</evidence>
<evidence type="ECO:0000313" key="9">
    <source>
        <dbReference type="EMBL" id="KAK6955965.1"/>
    </source>
</evidence>
<feature type="transmembrane region" description="Helical" evidence="7">
    <location>
        <begin position="243"/>
        <end position="262"/>
    </location>
</feature>
<keyword evidence="4 7" id="KW-1133">Transmembrane helix</keyword>
<dbReference type="PANTHER" id="PTHR23501:SF187">
    <property type="entry name" value="MAJOR FACILITATOR SUPERFAMILY (MFS) PROFILE DOMAIN-CONTAINING PROTEIN"/>
    <property type="match status" value="1"/>
</dbReference>
<evidence type="ECO:0000256" key="4">
    <source>
        <dbReference type="ARBA" id="ARBA00022989"/>
    </source>
</evidence>
<proteinExistence type="predicted"/>
<feature type="transmembrane region" description="Helical" evidence="7">
    <location>
        <begin position="141"/>
        <end position="162"/>
    </location>
</feature>
<dbReference type="InterPro" id="IPR020846">
    <property type="entry name" value="MFS_dom"/>
</dbReference>
<feature type="transmembrane region" description="Helical" evidence="7">
    <location>
        <begin position="403"/>
        <end position="425"/>
    </location>
</feature>
<keyword evidence="3 7" id="KW-0812">Transmembrane</keyword>
<feature type="transmembrane region" description="Helical" evidence="7">
    <location>
        <begin position="174"/>
        <end position="192"/>
    </location>
</feature>
<feature type="transmembrane region" description="Helical" evidence="7">
    <location>
        <begin position="446"/>
        <end position="466"/>
    </location>
</feature>
<sequence length="558" mass="60815">MQKDTVAAADLNHEASHPGISNVDVDVDVQNPNTEGTPNANPKRDFRFWAIIFALCTVSLLSAAENTVVVTALPTIAEKLNVGQEYVWISNVFFLTSAAIQPLCGQLSNLFGRRHLALSIVAIYIIGSGICGGAGNSAMLIAGRAIQGMGSGGINMIIDVIVSDLVPLRQRGNFIAVIIAIYGIGTTIGPFLGGVIVENTSWRWVFYINLPIGGVAFTLLFLFLRVKWDRSTSAYEKIRQIDYIGNGILIASTVSILIALTWADVLFPWKSWHILVPLLIGFGGLVLFVIFEGLPFVTEPVMPLRLFSNRTAVIVYVVSFLNSAENYWQFFFIPLYFQGVRLSSPSQSGVELLVYSLVGIPGAAIALLMLSKWGRYKIIHIIGSAMFTLGVGLLSIMDQNTSTAGWIWINIVTALGSSMLTNTLLPAFQASLKEADQAAATASWNFIRSFGSVWGVAIAAAIFNSFTASYAPMVEDPRARALLTSGSSYASATKAFVESFEEPVKQQIRTVFTLALQKVFLIGVPLSGFVFLVVFFEKEIELRTELKTEFGLEEQETT</sequence>
<feature type="transmembrane region" description="Helical" evidence="7">
    <location>
        <begin position="204"/>
        <end position="223"/>
    </location>
</feature>
<evidence type="ECO:0000256" key="5">
    <source>
        <dbReference type="ARBA" id="ARBA00023136"/>
    </source>
</evidence>
<keyword evidence="10" id="KW-1185">Reference proteome</keyword>
<feature type="transmembrane region" description="Helical" evidence="7">
    <location>
        <begin position="378"/>
        <end position="397"/>
    </location>
</feature>
<keyword evidence="2" id="KW-0813">Transport</keyword>
<dbReference type="Gene3D" id="1.20.1720.10">
    <property type="entry name" value="Multidrug resistance protein D"/>
    <property type="match status" value="1"/>
</dbReference>
<organism evidence="9 10">
    <name type="scientific">Daldinia eschscholtzii</name>
    <dbReference type="NCBI Taxonomy" id="292717"/>
    <lineage>
        <taxon>Eukaryota</taxon>
        <taxon>Fungi</taxon>
        <taxon>Dikarya</taxon>
        <taxon>Ascomycota</taxon>
        <taxon>Pezizomycotina</taxon>
        <taxon>Sordariomycetes</taxon>
        <taxon>Xylariomycetidae</taxon>
        <taxon>Xylariales</taxon>
        <taxon>Hypoxylaceae</taxon>
        <taxon>Daldinia</taxon>
    </lineage>
</organism>
<protein>
    <recommendedName>
        <fullName evidence="8">Major facilitator superfamily (MFS) profile domain-containing protein</fullName>
    </recommendedName>
</protein>
<dbReference type="InterPro" id="IPR036259">
    <property type="entry name" value="MFS_trans_sf"/>
</dbReference>
<comment type="caution">
    <text evidence="9">The sequence shown here is derived from an EMBL/GenBank/DDBJ whole genome shotgun (WGS) entry which is preliminary data.</text>
</comment>
<dbReference type="Gene3D" id="1.20.1250.20">
    <property type="entry name" value="MFS general substrate transporter like domains"/>
    <property type="match status" value="1"/>
</dbReference>
<feature type="domain" description="Major facilitator superfamily (MFS) profile" evidence="8">
    <location>
        <begin position="51"/>
        <end position="541"/>
    </location>
</feature>
<dbReference type="Pfam" id="PF07690">
    <property type="entry name" value="MFS_1"/>
    <property type="match status" value="1"/>
</dbReference>
<dbReference type="InterPro" id="IPR011701">
    <property type="entry name" value="MFS"/>
</dbReference>
<feature type="transmembrane region" description="Helical" evidence="7">
    <location>
        <begin position="352"/>
        <end position="371"/>
    </location>
</feature>
<dbReference type="AlphaFoldDB" id="A0AAX6MTL7"/>
<dbReference type="GO" id="GO:0005886">
    <property type="term" value="C:plasma membrane"/>
    <property type="evidence" value="ECO:0007669"/>
    <property type="project" value="TreeGrafter"/>
</dbReference>
<evidence type="ECO:0000259" key="8">
    <source>
        <dbReference type="PROSITE" id="PS50850"/>
    </source>
</evidence>
<gene>
    <name evidence="9" type="ORF">Daesc_003612</name>
</gene>
<comment type="subcellular location">
    <subcellularLocation>
        <location evidence="1">Membrane</location>
        <topology evidence="1">Multi-pass membrane protein</topology>
    </subcellularLocation>
</comment>
<feature type="transmembrane region" description="Helical" evidence="7">
    <location>
        <begin position="274"/>
        <end position="291"/>
    </location>
</feature>
<feature type="transmembrane region" description="Helical" evidence="7">
    <location>
        <begin position="519"/>
        <end position="536"/>
    </location>
</feature>
<evidence type="ECO:0000256" key="6">
    <source>
        <dbReference type="ARBA" id="ARBA00023180"/>
    </source>
</evidence>
<evidence type="ECO:0000256" key="2">
    <source>
        <dbReference type="ARBA" id="ARBA00022448"/>
    </source>
</evidence>
<dbReference type="SUPFAM" id="SSF103473">
    <property type="entry name" value="MFS general substrate transporter"/>
    <property type="match status" value="1"/>
</dbReference>
<feature type="transmembrane region" description="Helical" evidence="7">
    <location>
        <begin position="86"/>
        <end position="104"/>
    </location>
</feature>
<evidence type="ECO:0000256" key="7">
    <source>
        <dbReference type="SAM" id="Phobius"/>
    </source>
</evidence>
<dbReference type="CDD" id="cd17502">
    <property type="entry name" value="MFS_Azr1_MDR_like"/>
    <property type="match status" value="1"/>
</dbReference>
<dbReference type="PANTHER" id="PTHR23501">
    <property type="entry name" value="MAJOR FACILITATOR SUPERFAMILY"/>
    <property type="match status" value="1"/>
</dbReference>
<name>A0AAX6MTL7_9PEZI</name>
<feature type="transmembrane region" description="Helical" evidence="7">
    <location>
        <begin position="48"/>
        <end position="74"/>
    </location>
</feature>
<evidence type="ECO:0000256" key="3">
    <source>
        <dbReference type="ARBA" id="ARBA00022692"/>
    </source>
</evidence>
<keyword evidence="6" id="KW-0325">Glycoprotein</keyword>
<accession>A0AAX6MTL7</accession>
<dbReference type="Proteomes" id="UP001369815">
    <property type="component" value="Unassembled WGS sequence"/>
</dbReference>
<keyword evidence="5 7" id="KW-0472">Membrane</keyword>
<feature type="transmembrane region" description="Helical" evidence="7">
    <location>
        <begin position="116"/>
        <end position="135"/>
    </location>
</feature>
<feature type="transmembrane region" description="Helical" evidence="7">
    <location>
        <begin position="312"/>
        <end position="332"/>
    </location>
</feature>
<evidence type="ECO:0000313" key="10">
    <source>
        <dbReference type="Proteomes" id="UP001369815"/>
    </source>
</evidence>
<dbReference type="EMBL" id="JBANMG010000003">
    <property type="protein sequence ID" value="KAK6955965.1"/>
    <property type="molecule type" value="Genomic_DNA"/>
</dbReference>
<dbReference type="PROSITE" id="PS50850">
    <property type="entry name" value="MFS"/>
    <property type="match status" value="1"/>
</dbReference>
<dbReference type="GO" id="GO:0022857">
    <property type="term" value="F:transmembrane transporter activity"/>
    <property type="evidence" value="ECO:0007669"/>
    <property type="project" value="InterPro"/>
</dbReference>
<reference evidence="9 10" key="1">
    <citation type="journal article" date="2024" name="Front Chem Biol">
        <title>Unveiling the potential of Daldinia eschscholtzii MFLUCC 19-0629 through bioactivity and bioinformatics studies for enhanced sustainable agriculture production.</title>
        <authorList>
            <person name="Brooks S."/>
            <person name="Weaver J.A."/>
            <person name="Klomchit A."/>
            <person name="Alharthi S.A."/>
            <person name="Onlamun T."/>
            <person name="Nurani R."/>
            <person name="Vong T.K."/>
            <person name="Alberti F."/>
            <person name="Greco C."/>
        </authorList>
    </citation>
    <scope>NUCLEOTIDE SEQUENCE [LARGE SCALE GENOMIC DNA]</scope>
    <source>
        <strain evidence="9">MFLUCC 19-0629</strain>
    </source>
</reference>